<dbReference type="GO" id="GO:0008270">
    <property type="term" value="F:zinc ion binding"/>
    <property type="evidence" value="ECO:0007669"/>
    <property type="project" value="UniProtKB-KW"/>
</dbReference>
<dbReference type="InterPro" id="IPR047153">
    <property type="entry name" value="TRIM45/56/19-like"/>
</dbReference>
<keyword evidence="1" id="KW-0863">Zinc-finger</keyword>
<dbReference type="AlphaFoldDB" id="A0A8B6CWX3"/>
<dbReference type="Proteomes" id="UP000596742">
    <property type="component" value="Unassembled WGS sequence"/>
</dbReference>
<dbReference type="CDD" id="cd19757">
    <property type="entry name" value="Bbox1"/>
    <property type="match status" value="1"/>
</dbReference>
<name>A0A8B6CWX3_MYTGA</name>
<evidence type="ECO:0000313" key="4">
    <source>
        <dbReference type="EMBL" id="VDI11904.1"/>
    </source>
</evidence>
<evidence type="ECO:0000313" key="5">
    <source>
        <dbReference type="Proteomes" id="UP000596742"/>
    </source>
</evidence>
<dbReference type="InterPro" id="IPR000315">
    <property type="entry name" value="Znf_B-box"/>
</dbReference>
<protein>
    <recommendedName>
        <fullName evidence="3">B box-type domain-containing protein</fullName>
    </recommendedName>
</protein>
<keyword evidence="2" id="KW-0175">Coiled coil</keyword>
<keyword evidence="5" id="KW-1185">Reference proteome</keyword>
<dbReference type="PANTHER" id="PTHR25462:SF296">
    <property type="entry name" value="MEIOTIC P26, ISOFORM F"/>
    <property type="match status" value="1"/>
</dbReference>
<evidence type="ECO:0000256" key="1">
    <source>
        <dbReference type="PROSITE-ProRule" id="PRU00024"/>
    </source>
</evidence>
<dbReference type="SUPFAM" id="SSF63829">
    <property type="entry name" value="Calcium-dependent phosphotriesterase"/>
    <property type="match status" value="1"/>
</dbReference>
<reference evidence="4" key="1">
    <citation type="submission" date="2018-11" db="EMBL/GenBank/DDBJ databases">
        <authorList>
            <person name="Alioto T."/>
            <person name="Alioto T."/>
        </authorList>
    </citation>
    <scope>NUCLEOTIDE SEQUENCE</scope>
</reference>
<accession>A0A8B6CWX3</accession>
<proteinExistence type="predicted"/>
<dbReference type="Gene3D" id="3.30.160.60">
    <property type="entry name" value="Classic Zinc Finger"/>
    <property type="match status" value="1"/>
</dbReference>
<sequence>MESICNPCERRNIVSQLTHWCSDCEDGLCGKCLKDHKAMKLTQHHHVTEMTEISVEKSKLLSIPQCNKHPDCREDFVCLDHDLICCHTCLQSDHKDCKNVSNVNVLSKGVSKSELFLSTKRTMHKVREFLKEIIEERQSVKEDVTKQQQRIRMEIANTKSKFMEHINNLEKTLLKELSNIEKEYTSFIEEEMGQLLQTDKEIEEESNTMQFIADNGSGSRLFTFLKKQKRKQDDIQKMLADVPPTSTVKISLEEAGHEITESKAIGFLSVHYEIIESERYVKRSTIKKDLNNTTQAVSVQRNQVTTTSTECLRQFPILEETLQIQLDPKDFVDRDEKYAQLNLRNVCLAVQDDNCILVVGHVTILQEHTREYMISKYKNNCRLVKYMYNDKGLTFINGCTICCDQYNQYNQYNEDVHGCHMNIALSCIPKSTQVVALYGRGFALVDTESMERQWCLEIDNEFQAIDTDENFIYIADNGMLCKYNRNGFLIRRIKFIHCSWFTLTLNGNFACHADSFRLLRRDGSEIFSYHPAGLKTVTADKTGNIYLATGDGIQVLDPLKMETKNVYRYDKEVADGLMGAVCNRGKTFMLLRRERIDWKEFGQIYKGTSYIPKRVAFWDFITHIFLIKSEK</sequence>
<feature type="coiled-coil region" evidence="2">
    <location>
        <begin position="130"/>
        <end position="183"/>
    </location>
</feature>
<evidence type="ECO:0000256" key="2">
    <source>
        <dbReference type="SAM" id="Coils"/>
    </source>
</evidence>
<comment type="caution">
    <text evidence="4">The sequence shown here is derived from an EMBL/GenBank/DDBJ whole genome shotgun (WGS) entry which is preliminary data.</text>
</comment>
<dbReference type="EMBL" id="UYJE01002570">
    <property type="protein sequence ID" value="VDI11904.1"/>
    <property type="molecule type" value="Genomic_DNA"/>
</dbReference>
<organism evidence="4 5">
    <name type="scientific">Mytilus galloprovincialis</name>
    <name type="common">Mediterranean mussel</name>
    <dbReference type="NCBI Taxonomy" id="29158"/>
    <lineage>
        <taxon>Eukaryota</taxon>
        <taxon>Metazoa</taxon>
        <taxon>Spiralia</taxon>
        <taxon>Lophotrochozoa</taxon>
        <taxon>Mollusca</taxon>
        <taxon>Bivalvia</taxon>
        <taxon>Autobranchia</taxon>
        <taxon>Pteriomorphia</taxon>
        <taxon>Mytilida</taxon>
        <taxon>Mytiloidea</taxon>
        <taxon>Mytilidae</taxon>
        <taxon>Mytilinae</taxon>
        <taxon>Mytilus</taxon>
    </lineage>
</organism>
<keyword evidence="1" id="KW-0479">Metal-binding</keyword>
<keyword evidence="1" id="KW-0862">Zinc</keyword>
<feature type="domain" description="B box-type" evidence="3">
    <location>
        <begin position="1"/>
        <end position="50"/>
    </location>
</feature>
<gene>
    <name evidence="4" type="ORF">MGAL_10B064585</name>
</gene>
<dbReference type="PANTHER" id="PTHR25462">
    <property type="entry name" value="BONUS, ISOFORM C-RELATED"/>
    <property type="match status" value="1"/>
</dbReference>
<dbReference type="OrthoDB" id="5800423at2759"/>
<dbReference type="PROSITE" id="PS50119">
    <property type="entry name" value="ZF_BBOX"/>
    <property type="match status" value="1"/>
</dbReference>
<evidence type="ECO:0000259" key="3">
    <source>
        <dbReference type="PROSITE" id="PS50119"/>
    </source>
</evidence>